<dbReference type="Proteomes" id="UP000289738">
    <property type="component" value="Chromosome A03"/>
</dbReference>
<sequence>MASVKRVPYPKSLVLCHFLLFFLILCTWELSSSHVYSDVRPNSDGNNKRKDKWIGNFDRLRCRHRPCGDVAFRRFILFWGQEWFKLQSIYDNKSTKATSCAKCLHSTETLQLVGEKETILQAVNFFKF</sequence>
<accession>A0A445E2R8</accession>
<evidence type="ECO:0000256" key="1">
    <source>
        <dbReference type="SAM" id="SignalP"/>
    </source>
</evidence>
<reference evidence="2 3" key="1">
    <citation type="submission" date="2019-01" db="EMBL/GenBank/DDBJ databases">
        <title>Sequencing of cultivated peanut Arachis hypogaea provides insights into genome evolution and oil improvement.</title>
        <authorList>
            <person name="Chen X."/>
        </authorList>
    </citation>
    <scope>NUCLEOTIDE SEQUENCE [LARGE SCALE GENOMIC DNA]</scope>
    <source>
        <strain evidence="3">cv. Fuhuasheng</strain>
        <tissue evidence="2">Leaves</tissue>
    </source>
</reference>
<dbReference type="AlphaFoldDB" id="A0A445E2R8"/>
<name>A0A445E2R8_ARAHY</name>
<gene>
    <name evidence="2" type="ORF">Ahy_A03g016262</name>
</gene>
<dbReference type="EMBL" id="SDMP01000003">
    <property type="protein sequence ID" value="RYR69711.1"/>
    <property type="molecule type" value="Genomic_DNA"/>
</dbReference>
<proteinExistence type="predicted"/>
<organism evidence="2 3">
    <name type="scientific">Arachis hypogaea</name>
    <name type="common">Peanut</name>
    <dbReference type="NCBI Taxonomy" id="3818"/>
    <lineage>
        <taxon>Eukaryota</taxon>
        <taxon>Viridiplantae</taxon>
        <taxon>Streptophyta</taxon>
        <taxon>Embryophyta</taxon>
        <taxon>Tracheophyta</taxon>
        <taxon>Spermatophyta</taxon>
        <taxon>Magnoliopsida</taxon>
        <taxon>eudicotyledons</taxon>
        <taxon>Gunneridae</taxon>
        <taxon>Pentapetalae</taxon>
        <taxon>rosids</taxon>
        <taxon>fabids</taxon>
        <taxon>Fabales</taxon>
        <taxon>Fabaceae</taxon>
        <taxon>Papilionoideae</taxon>
        <taxon>50 kb inversion clade</taxon>
        <taxon>dalbergioids sensu lato</taxon>
        <taxon>Dalbergieae</taxon>
        <taxon>Pterocarpus clade</taxon>
        <taxon>Arachis</taxon>
    </lineage>
</organism>
<comment type="caution">
    <text evidence="2">The sequence shown here is derived from an EMBL/GenBank/DDBJ whole genome shotgun (WGS) entry which is preliminary data.</text>
</comment>
<feature type="signal peptide" evidence="1">
    <location>
        <begin position="1"/>
        <end position="33"/>
    </location>
</feature>
<feature type="chain" id="PRO_5019562871" evidence="1">
    <location>
        <begin position="34"/>
        <end position="128"/>
    </location>
</feature>
<keyword evidence="1" id="KW-0732">Signal</keyword>
<evidence type="ECO:0000313" key="3">
    <source>
        <dbReference type="Proteomes" id="UP000289738"/>
    </source>
</evidence>
<keyword evidence="3" id="KW-1185">Reference proteome</keyword>
<protein>
    <submittedName>
        <fullName evidence="2">Uncharacterized protein</fullName>
    </submittedName>
</protein>
<evidence type="ECO:0000313" key="2">
    <source>
        <dbReference type="EMBL" id="RYR69711.1"/>
    </source>
</evidence>